<reference evidence="7 8" key="1">
    <citation type="submission" date="2017-06" db="EMBL/GenBank/DDBJ databases">
        <title>Comparative genomic analysis of Ambrosia Fusariam Clade fungi.</title>
        <authorList>
            <person name="Stajich J.E."/>
            <person name="Carrillo J."/>
            <person name="Kijimoto T."/>
            <person name="Eskalen A."/>
            <person name="O'Donnell K."/>
            <person name="Kasson M."/>
        </authorList>
    </citation>
    <scope>NUCLEOTIDE SEQUENCE [LARGE SCALE GENOMIC DNA]</scope>
    <source>
        <strain evidence="7 8">NRRL62606</strain>
    </source>
</reference>
<evidence type="ECO:0000259" key="6">
    <source>
        <dbReference type="PROSITE" id="PS50089"/>
    </source>
</evidence>
<evidence type="ECO:0000313" key="8">
    <source>
        <dbReference type="Proteomes" id="UP000287972"/>
    </source>
</evidence>
<dbReference type="SUPFAM" id="SSF57850">
    <property type="entry name" value="RING/U-box"/>
    <property type="match status" value="1"/>
</dbReference>
<dbReference type="Pfam" id="PF13445">
    <property type="entry name" value="zf-RING_UBOX"/>
    <property type="match status" value="1"/>
</dbReference>
<feature type="compositionally biased region" description="Low complexity" evidence="5">
    <location>
        <begin position="319"/>
        <end position="331"/>
    </location>
</feature>
<organism evidence="7 8">
    <name type="scientific">Fusarium floridanum</name>
    <dbReference type="NCBI Taxonomy" id="1325733"/>
    <lineage>
        <taxon>Eukaryota</taxon>
        <taxon>Fungi</taxon>
        <taxon>Dikarya</taxon>
        <taxon>Ascomycota</taxon>
        <taxon>Pezizomycotina</taxon>
        <taxon>Sordariomycetes</taxon>
        <taxon>Hypocreomycetidae</taxon>
        <taxon>Hypocreales</taxon>
        <taxon>Nectriaceae</taxon>
        <taxon>Fusarium</taxon>
        <taxon>Fusarium solani species complex</taxon>
    </lineage>
</organism>
<sequence>MQSVDGAAEHYWPNIKKAIMENPTGQPEDQRMKPQCPLCLETFNITTFRRPSGRAPTCVVLFCGHIMCRGCLGQAEEHNIGGVKKKCPCCRTELACTKCRQVTKTFAVPDSNTSPDSVFDAPLTKPENPNTNADPICHRCTAGGEWLRRINNGEYPREAETIEPGAVQFFYGAVDALESEGRPVTPGSVSSAFGSVTNDEYHMLTSRRNDFMSQRRLELESANPWFGSDSGRDRHRSSSHRHEHRRETNVFDYQETNVFDYQDPQGSPLDSEAQFRLREYHIDYQAPLDPPLDAEAQRRRGEFEERRRIHDRLPEDISLQDQLSSLSLGDGQRPDRFGGGQRHDRFGRPERGDERGHAQQRFDESRFDERPRWEAGMGGRAYGGFDEPSFGERPRRGADMTYDDFDEPSFRERPRRDTGMDGMTNYGDFGGRRETAREILATTRYGRDPYSDQHGRDTGIVDTPHLRNTGNPYGVEAGRAAASNRFQRETRPARTETRQRSQYESLVSPNTDLLSEFDRNPEAQRIYRESSERWLTEEQRDDPFLVRWRKELAAQEALRIAARDRLDHHARRRPSDRRR</sequence>
<dbReference type="SMART" id="SM00184">
    <property type="entry name" value="RING"/>
    <property type="match status" value="1"/>
</dbReference>
<accession>A0A428PNE5</accession>
<evidence type="ECO:0000256" key="2">
    <source>
        <dbReference type="ARBA" id="ARBA00022771"/>
    </source>
</evidence>
<keyword evidence="3" id="KW-0862">Zinc</keyword>
<dbReference type="InterPro" id="IPR027370">
    <property type="entry name" value="Znf-RING_euk"/>
</dbReference>
<gene>
    <name evidence="7" type="ORF">CEP51_014697</name>
</gene>
<feature type="compositionally biased region" description="Basic and acidic residues" evidence="5">
    <location>
        <begin position="408"/>
        <end position="419"/>
    </location>
</feature>
<feature type="region of interest" description="Disordered" evidence="5">
    <location>
        <begin position="446"/>
        <end position="468"/>
    </location>
</feature>
<keyword evidence="8" id="KW-1185">Reference proteome</keyword>
<dbReference type="AlphaFoldDB" id="A0A428PNE5"/>
<dbReference type="InterPro" id="IPR013083">
    <property type="entry name" value="Znf_RING/FYVE/PHD"/>
</dbReference>
<dbReference type="InterPro" id="IPR017907">
    <property type="entry name" value="Znf_RING_CS"/>
</dbReference>
<keyword evidence="1" id="KW-0479">Metal-binding</keyword>
<dbReference type="PROSITE" id="PS50089">
    <property type="entry name" value="ZF_RING_2"/>
    <property type="match status" value="1"/>
</dbReference>
<dbReference type="PROSITE" id="PS00518">
    <property type="entry name" value="ZF_RING_1"/>
    <property type="match status" value="1"/>
</dbReference>
<comment type="caution">
    <text evidence="7">The sequence shown here is derived from an EMBL/GenBank/DDBJ whole genome shotgun (WGS) entry which is preliminary data.</text>
</comment>
<feature type="domain" description="RING-type" evidence="6">
    <location>
        <begin position="36"/>
        <end position="91"/>
    </location>
</feature>
<feature type="compositionally biased region" description="Basic and acidic residues" evidence="5">
    <location>
        <begin position="332"/>
        <end position="373"/>
    </location>
</feature>
<feature type="region of interest" description="Disordered" evidence="5">
    <location>
        <begin position="286"/>
        <end position="430"/>
    </location>
</feature>
<feature type="region of interest" description="Disordered" evidence="5">
    <location>
        <begin position="481"/>
        <end position="505"/>
    </location>
</feature>
<feature type="compositionally biased region" description="Basic and acidic residues" evidence="5">
    <location>
        <begin position="446"/>
        <end position="459"/>
    </location>
</feature>
<evidence type="ECO:0000256" key="5">
    <source>
        <dbReference type="SAM" id="MobiDB-lite"/>
    </source>
</evidence>
<dbReference type="Proteomes" id="UP000287972">
    <property type="component" value="Unassembled WGS sequence"/>
</dbReference>
<feature type="region of interest" description="Disordered" evidence="5">
    <location>
        <begin position="223"/>
        <end position="254"/>
    </location>
</feature>
<dbReference type="InterPro" id="IPR001841">
    <property type="entry name" value="Znf_RING"/>
</dbReference>
<dbReference type="GO" id="GO:0008270">
    <property type="term" value="F:zinc ion binding"/>
    <property type="evidence" value="ECO:0007669"/>
    <property type="project" value="UniProtKB-KW"/>
</dbReference>
<dbReference type="Gene3D" id="3.30.40.10">
    <property type="entry name" value="Zinc/RING finger domain, C3HC4 (zinc finger)"/>
    <property type="match status" value="1"/>
</dbReference>
<protein>
    <recommendedName>
        <fullName evidence="6">RING-type domain-containing protein</fullName>
    </recommendedName>
</protein>
<proteinExistence type="predicted"/>
<dbReference type="EMBL" id="NKCL01000707">
    <property type="protein sequence ID" value="RSL54581.1"/>
    <property type="molecule type" value="Genomic_DNA"/>
</dbReference>
<feature type="compositionally biased region" description="Basic residues" evidence="5">
    <location>
        <begin position="233"/>
        <end position="244"/>
    </location>
</feature>
<feature type="compositionally biased region" description="Basic and acidic residues" evidence="5">
    <location>
        <begin position="295"/>
        <end position="315"/>
    </location>
</feature>
<evidence type="ECO:0000256" key="4">
    <source>
        <dbReference type="PROSITE-ProRule" id="PRU00175"/>
    </source>
</evidence>
<keyword evidence="2 4" id="KW-0863">Zinc-finger</keyword>
<feature type="compositionally biased region" description="Basic and acidic residues" evidence="5">
    <location>
        <begin position="486"/>
        <end position="501"/>
    </location>
</feature>
<name>A0A428PNE5_9HYPO</name>
<evidence type="ECO:0000256" key="3">
    <source>
        <dbReference type="ARBA" id="ARBA00022833"/>
    </source>
</evidence>
<evidence type="ECO:0000313" key="7">
    <source>
        <dbReference type="EMBL" id="RSL54581.1"/>
    </source>
</evidence>
<evidence type="ECO:0000256" key="1">
    <source>
        <dbReference type="ARBA" id="ARBA00022723"/>
    </source>
</evidence>